<dbReference type="PANTHER" id="PTHR36173">
    <property type="entry name" value="RIBONUCLEASE VAPC16-RELATED"/>
    <property type="match status" value="1"/>
</dbReference>
<dbReference type="CDD" id="cd09872">
    <property type="entry name" value="PIN_Sll0205-like"/>
    <property type="match status" value="1"/>
</dbReference>
<comment type="caution">
    <text evidence="2">The sequence shown here is derived from an EMBL/GenBank/DDBJ whole genome shotgun (WGS) entry which is preliminary data.</text>
</comment>
<evidence type="ECO:0000259" key="1">
    <source>
        <dbReference type="Pfam" id="PF01850"/>
    </source>
</evidence>
<dbReference type="SUPFAM" id="SSF88723">
    <property type="entry name" value="PIN domain-like"/>
    <property type="match status" value="1"/>
</dbReference>
<name>A0ABX1TVQ7_9PROT</name>
<evidence type="ECO:0000313" key="3">
    <source>
        <dbReference type="Proteomes" id="UP000749010"/>
    </source>
</evidence>
<dbReference type="EMBL" id="SPMY01000031">
    <property type="protein sequence ID" value="NMQ28379.1"/>
    <property type="molecule type" value="Genomic_DNA"/>
</dbReference>
<reference evidence="2 3" key="1">
    <citation type="submission" date="2019-03" db="EMBL/GenBank/DDBJ databases">
        <title>Metabolic reconstructions from genomes of highly enriched 'Candidatus Accumulibacter' and 'Candidatus Competibacter' bioreactor populations.</title>
        <authorList>
            <person name="Annavajhala M.K."/>
            <person name="Welles L."/>
            <person name="Abbas B."/>
            <person name="Sorokin D."/>
            <person name="Park H."/>
            <person name="Van Loosdrecht M."/>
            <person name="Chandran K."/>
        </authorList>
    </citation>
    <scope>NUCLEOTIDE SEQUENCE [LARGE SCALE GENOMIC DNA]</scope>
    <source>
        <strain evidence="2 3">SBR_S</strain>
    </source>
</reference>
<dbReference type="RefSeq" id="WP_169066836.1">
    <property type="nucleotide sequence ID" value="NZ_SPMY01000031.1"/>
</dbReference>
<proteinExistence type="predicted"/>
<dbReference type="InterPro" id="IPR041705">
    <property type="entry name" value="PIN_Sll0205"/>
</dbReference>
<organism evidence="2 3">
    <name type="scientific">Candidatus Accumulibacter phosphatis</name>
    <dbReference type="NCBI Taxonomy" id="327160"/>
    <lineage>
        <taxon>Bacteria</taxon>
        <taxon>Pseudomonadati</taxon>
        <taxon>Pseudomonadota</taxon>
        <taxon>Betaproteobacteria</taxon>
        <taxon>Candidatus Accumulibacter</taxon>
    </lineage>
</organism>
<evidence type="ECO:0000313" key="2">
    <source>
        <dbReference type="EMBL" id="NMQ28379.1"/>
    </source>
</evidence>
<protein>
    <submittedName>
        <fullName evidence="2">Type II toxin-antitoxin system VapC family toxin</fullName>
    </submittedName>
</protein>
<dbReference type="Proteomes" id="UP000749010">
    <property type="component" value="Unassembled WGS sequence"/>
</dbReference>
<accession>A0ABX1TVQ7</accession>
<dbReference type="InterPro" id="IPR029060">
    <property type="entry name" value="PIN-like_dom_sf"/>
</dbReference>
<keyword evidence="3" id="KW-1185">Reference proteome</keyword>
<dbReference type="InterPro" id="IPR002716">
    <property type="entry name" value="PIN_dom"/>
</dbReference>
<gene>
    <name evidence="2" type="ORF">E4Q23_11805</name>
</gene>
<sequence>MKRYLLDPHLFYWWMTGDARLGEATQGLIAESGIVVSTASVWEMVLKNGKGKLPLPPGDITDELEAQGFVLLPILPRHITALRSLHCSHTDPFDRLLIAQANDERLTLLNRDAAILELQLDGVARAWRHLPVRRPLLPGWRLVASSVVGAQSHARKRTPASVDSAPRVAGKLGQRLSVARRAG</sequence>
<feature type="domain" description="PIN" evidence="1">
    <location>
        <begin position="4"/>
        <end position="115"/>
    </location>
</feature>
<dbReference type="PANTHER" id="PTHR36173:SF2">
    <property type="entry name" value="RIBONUCLEASE VAPC16"/>
    <property type="match status" value="1"/>
</dbReference>
<dbReference type="InterPro" id="IPR052919">
    <property type="entry name" value="TA_system_RNase"/>
</dbReference>
<dbReference type="Pfam" id="PF01850">
    <property type="entry name" value="PIN"/>
    <property type="match status" value="1"/>
</dbReference>